<name>A0A917G318_9BACI</name>
<organism evidence="2 3">
    <name type="scientific">Lysinibacillus alkalisoli</name>
    <dbReference type="NCBI Taxonomy" id="1911548"/>
    <lineage>
        <taxon>Bacteria</taxon>
        <taxon>Bacillati</taxon>
        <taxon>Bacillota</taxon>
        <taxon>Bacilli</taxon>
        <taxon>Bacillales</taxon>
        <taxon>Bacillaceae</taxon>
        <taxon>Lysinibacillus</taxon>
    </lineage>
</organism>
<dbReference type="Proteomes" id="UP000616608">
    <property type="component" value="Unassembled WGS sequence"/>
</dbReference>
<protein>
    <recommendedName>
        <fullName evidence="1">DUF1722 domain-containing protein</fullName>
    </recommendedName>
</protein>
<dbReference type="EMBL" id="BMJT01000004">
    <property type="protein sequence ID" value="GGG20688.1"/>
    <property type="molecule type" value="Genomic_DNA"/>
</dbReference>
<evidence type="ECO:0000259" key="1">
    <source>
        <dbReference type="Pfam" id="PF08349"/>
    </source>
</evidence>
<dbReference type="InterPro" id="IPR013560">
    <property type="entry name" value="DUF1722"/>
</dbReference>
<feature type="domain" description="DUF1722" evidence="1">
    <location>
        <begin position="13"/>
        <end position="119"/>
    </location>
</feature>
<reference evidence="2" key="2">
    <citation type="submission" date="2020-09" db="EMBL/GenBank/DDBJ databases">
        <authorList>
            <person name="Sun Q."/>
            <person name="Zhou Y."/>
        </authorList>
    </citation>
    <scope>NUCLEOTIDE SEQUENCE</scope>
    <source>
        <strain evidence="2">CGMCC 1.15760</strain>
    </source>
</reference>
<keyword evidence="3" id="KW-1185">Reference proteome</keyword>
<dbReference type="RefSeq" id="WP_188614308.1">
    <property type="nucleotide sequence ID" value="NZ_BMJT01000004.1"/>
</dbReference>
<comment type="caution">
    <text evidence="2">The sequence shown here is derived from an EMBL/GenBank/DDBJ whole genome shotgun (WGS) entry which is preliminary data.</text>
</comment>
<dbReference type="AlphaFoldDB" id="A0A917G318"/>
<evidence type="ECO:0000313" key="2">
    <source>
        <dbReference type="EMBL" id="GGG20688.1"/>
    </source>
</evidence>
<proteinExistence type="predicted"/>
<evidence type="ECO:0000313" key="3">
    <source>
        <dbReference type="Proteomes" id="UP000616608"/>
    </source>
</evidence>
<dbReference type="Pfam" id="PF08349">
    <property type="entry name" value="DUF1722"/>
    <property type="match status" value="1"/>
</dbReference>
<reference evidence="2" key="1">
    <citation type="journal article" date="2014" name="Int. J. Syst. Evol. Microbiol.">
        <title>Complete genome sequence of Corynebacterium casei LMG S-19264T (=DSM 44701T), isolated from a smear-ripened cheese.</title>
        <authorList>
            <consortium name="US DOE Joint Genome Institute (JGI-PGF)"/>
            <person name="Walter F."/>
            <person name="Albersmeier A."/>
            <person name="Kalinowski J."/>
            <person name="Ruckert C."/>
        </authorList>
    </citation>
    <scope>NUCLEOTIDE SEQUENCE</scope>
    <source>
        <strain evidence="2">CGMCC 1.15760</strain>
    </source>
</reference>
<sequence>MRAQVERRWREEKYHVLYYSQKHYLAIRQALKDTQITITQLEQMIIEAKHQVLTIGNMRNTYEHMWGYFKKKANDSEKTHFHQLLRELTVEDDSELNRYTYELAKKYEVTYLLHSTLLKVE</sequence>
<accession>A0A917G318</accession>
<gene>
    <name evidence="2" type="ORF">GCM10007425_13870</name>
</gene>